<evidence type="ECO:0000313" key="2">
    <source>
        <dbReference type="Proteomes" id="UP000000599"/>
    </source>
</evidence>
<dbReference type="AlphaFoldDB" id="Q6BW73"/>
<sequence>MTDIDIDIDYLNVNRLAYTFESLHSSSNDTLRQLTKDTAIRALKIMNKYQSLHPSYKSMISYLSNENTVFTSEWSASVDKANRLLVNKYTDELHDCLQDTDKEQIMEKIGNLSKIYTIQGNYQQILTILNQFHSVIQFRSQPNDLNQFIQNRYMEFNFIQYTTTLYNLIWFPSNNESSSSATTSSLNAFKTINNYFKKVTVYYNKNEMLININNSNKEIQYYWLLNWLHLTVYFNQGKFDEFLIEFDALINDESTLKPLDILNFDPVSLQMEILIMFKISIAITKPFKNLSLLNYEFSNIIGSDNEILFELFNDNNTFEFTVHEVFLSLSESNFKEFKINFNEDVFKNKLISILGYTFPRNALSFIQFINNVVDFKNFLLIISITKRISKSNLMSLLGYSNDSMTNDLLLFISILKLGELGIGYDYGNDLFYNSGIKQNNLAEQIKDLENRLTGDSIANLIKGCLIEQALNS</sequence>
<dbReference type="HOGENOM" id="CLU_526878_0_0_1"/>
<dbReference type="VEuPathDB" id="FungiDB:DEHA2B13794g"/>
<accession>Q6BW73</accession>
<dbReference type="eggNOG" id="ENOG502RPXV">
    <property type="taxonomic scope" value="Eukaryota"/>
</dbReference>
<proteinExistence type="predicted"/>
<dbReference type="STRING" id="284592.Q6BW73"/>
<evidence type="ECO:0000313" key="1">
    <source>
        <dbReference type="EMBL" id="CAG85556.2"/>
    </source>
</evidence>
<dbReference type="KEGG" id="dha:DEHA2B13794g"/>
<dbReference type="GeneID" id="2913507"/>
<dbReference type="OMA" id="STQWIES"/>
<gene>
    <name evidence="1" type="ordered locus">DEHA2B13794g</name>
</gene>
<dbReference type="Proteomes" id="UP000000599">
    <property type="component" value="Chromosome B"/>
</dbReference>
<organism evidence="1 2">
    <name type="scientific">Debaryomyces hansenii (strain ATCC 36239 / CBS 767 / BCRC 21394 / JCM 1990 / NBRC 0083 / IGC 2968)</name>
    <name type="common">Yeast</name>
    <name type="synonym">Torulaspora hansenii</name>
    <dbReference type="NCBI Taxonomy" id="284592"/>
    <lineage>
        <taxon>Eukaryota</taxon>
        <taxon>Fungi</taxon>
        <taxon>Dikarya</taxon>
        <taxon>Ascomycota</taxon>
        <taxon>Saccharomycotina</taxon>
        <taxon>Pichiomycetes</taxon>
        <taxon>Debaryomycetaceae</taxon>
        <taxon>Debaryomyces</taxon>
    </lineage>
</organism>
<dbReference type="OrthoDB" id="4093016at2759"/>
<name>Q6BW73_DEBHA</name>
<keyword evidence="2" id="KW-1185">Reference proteome</keyword>
<protein>
    <submittedName>
        <fullName evidence="1">DEHA2B13794p</fullName>
    </submittedName>
</protein>
<dbReference type="InParanoid" id="Q6BW73"/>
<dbReference type="RefSeq" id="XP_457546.2">
    <property type="nucleotide sequence ID" value="XM_457546.1"/>
</dbReference>
<reference evidence="1 2" key="1">
    <citation type="journal article" date="2004" name="Nature">
        <title>Genome evolution in yeasts.</title>
        <authorList>
            <consortium name="Genolevures"/>
            <person name="Dujon B."/>
            <person name="Sherman D."/>
            <person name="Fischer G."/>
            <person name="Durrens P."/>
            <person name="Casaregola S."/>
            <person name="Lafontaine I."/>
            <person name="de Montigny J."/>
            <person name="Marck C."/>
            <person name="Neuveglise C."/>
            <person name="Talla E."/>
            <person name="Goffard N."/>
            <person name="Frangeul L."/>
            <person name="Aigle M."/>
            <person name="Anthouard V."/>
            <person name="Babour A."/>
            <person name="Barbe V."/>
            <person name="Barnay S."/>
            <person name="Blanchin S."/>
            <person name="Beckerich J.M."/>
            <person name="Beyne E."/>
            <person name="Bleykasten C."/>
            <person name="Boisrame A."/>
            <person name="Boyer J."/>
            <person name="Cattolico L."/>
            <person name="Confanioleri F."/>
            <person name="de Daruvar A."/>
            <person name="Despons L."/>
            <person name="Fabre E."/>
            <person name="Fairhead C."/>
            <person name="Ferry-Dumazet H."/>
            <person name="Groppi A."/>
            <person name="Hantraye F."/>
            <person name="Hennequin C."/>
            <person name="Jauniaux N."/>
            <person name="Joyet P."/>
            <person name="Kachouri R."/>
            <person name="Kerrest A."/>
            <person name="Koszul R."/>
            <person name="Lemaire M."/>
            <person name="Lesur I."/>
            <person name="Ma L."/>
            <person name="Muller H."/>
            <person name="Nicaud J.M."/>
            <person name="Nikolski M."/>
            <person name="Oztas S."/>
            <person name="Ozier-Kalogeropoulos O."/>
            <person name="Pellenz S."/>
            <person name="Potier S."/>
            <person name="Richard G.F."/>
            <person name="Straub M.L."/>
            <person name="Suleau A."/>
            <person name="Swennene D."/>
            <person name="Tekaia F."/>
            <person name="Wesolowski-Louvel M."/>
            <person name="Westhof E."/>
            <person name="Wirth B."/>
            <person name="Zeniou-Meyer M."/>
            <person name="Zivanovic I."/>
            <person name="Bolotin-Fukuhara M."/>
            <person name="Thierry A."/>
            <person name="Bouchier C."/>
            <person name="Caudron B."/>
            <person name="Scarpelli C."/>
            <person name="Gaillardin C."/>
            <person name="Weissenbach J."/>
            <person name="Wincker P."/>
            <person name="Souciet J.L."/>
        </authorList>
    </citation>
    <scope>NUCLEOTIDE SEQUENCE [LARGE SCALE GENOMIC DNA]</scope>
    <source>
        <strain evidence="2">ATCC 36239 / CBS 767 / BCRC 21394 / JCM 1990 / NBRC 0083 / IGC 2968</strain>
    </source>
</reference>
<dbReference type="EMBL" id="CR382134">
    <property type="protein sequence ID" value="CAG85556.2"/>
    <property type="molecule type" value="Genomic_DNA"/>
</dbReference>